<proteinExistence type="predicted"/>
<organism evidence="1 2">
    <name type="scientific">Desulfosarcina widdelii</name>
    <dbReference type="NCBI Taxonomy" id="947919"/>
    <lineage>
        <taxon>Bacteria</taxon>
        <taxon>Pseudomonadati</taxon>
        <taxon>Thermodesulfobacteriota</taxon>
        <taxon>Desulfobacteria</taxon>
        <taxon>Desulfobacterales</taxon>
        <taxon>Desulfosarcinaceae</taxon>
        <taxon>Desulfosarcina</taxon>
    </lineage>
</organism>
<dbReference type="EMBL" id="AP021875">
    <property type="protein sequence ID" value="BBO74606.1"/>
    <property type="molecule type" value="Genomic_DNA"/>
</dbReference>
<sequence>MDGIYQQGVKVHFLGCTEFEKIAYTPVYSADSTTWNRTGGAGRIFYWNPNRIGYKKLDKIALGDKTPKRLVQYHIRDYLFRDQLEDYLFQELRLSIDDLTGENALFNRALANIHYFVLFEEWVNRKHKELGFTF</sequence>
<accession>A0A5K7YYY8</accession>
<reference evidence="1 2" key="1">
    <citation type="submission" date="2019-11" db="EMBL/GenBank/DDBJ databases">
        <title>Comparative genomics of hydrocarbon-degrading Desulfosarcina strains.</title>
        <authorList>
            <person name="Watanabe M."/>
            <person name="Kojima H."/>
            <person name="Fukui M."/>
        </authorList>
    </citation>
    <scope>NUCLEOTIDE SEQUENCE [LARGE SCALE GENOMIC DNA]</scope>
    <source>
        <strain evidence="1 2">PP31</strain>
    </source>
</reference>
<dbReference type="RefSeq" id="WP_155303616.1">
    <property type="nucleotide sequence ID" value="NZ_AP021875.1"/>
</dbReference>
<dbReference type="KEGG" id="dwd:DSCW_20230"/>
<dbReference type="OrthoDB" id="5444275at2"/>
<gene>
    <name evidence="1" type="ORF">DSCW_20230</name>
</gene>
<evidence type="ECO:0000313" key="2">
    <source>
        <dbReference type="Proteomes" id="UP000427769"/>
    </source>
</evidence>
<name>A0A5K7YYY8_9BACT</name>
<protein>
    <submittedName>
        <fullName evidence="1">Uncharacterized protein</fullName>
    </submittedName>
</protein>
<evidence type="ECO:0000313" key="1">
    <source>
        <dbReference type="EMBL" id="BBO74606.1"/>
    </source>
</evidence>
<dbReference type="AlphaFoldDB" id="A0A5K7YYY8"/>
<keyword evidence="2" id="KW-1185">Reference proteome</keyword>
<dbReference type="Proteomes" id="UP000427769">
    <property type="component" value="Chromosome"/>
</dbReference>